<evidence type="ECO:0000313" key="2">
    <source>
        <dbReference type="EMBL" id="KAK8175202.1"/>
    </source>
</evidence>
<feature type="region of interest" description="Disordered" evidence="1">
    <location>
        <begin position="261"/>
        <end position="284"/>
    </location>
</feature>
<protein>
    <submittedName>
        <fullName evidence="2">Uncharacterized protein</fullName>
    </submittedName>
</protein>
<name>A0ABR1Y2M3_9PEZI</name>
<gene>
    <name evidence="2" type="ORF">IWX90DRAFT_102296</name>
</gene>
<comment type="caution">
    <text evidence="2">The sequence shown here is derived from an EMBL/GenBank/DDBJ whole genome shotgun (WGS) entry which is preliminary data.</text>
</comment>
<dbReference type="EMBL" id="JBBWUH010000002">
    <property type="protein sequence ID" value="KAK8175202.1"/>
    <property type="molecule type" value="Genomic_DNA"/>
</dbReference>
<sequence>MQLSSAKHPHRSSCCDPQLSEYFCFLVVILQCPVFARRLVESTLTDCLATLLRRSRRASKIGQHGDFQRVIVAVLGWTEFRGGACGCYLFRKYLGSTLAWLGPSWFCDTPLPSRRRTTQPTVDEAVSRIPKSVVDAYQVKEHLPMPPGLWMKQMGPASSACTCTPKARPSQCTGRVSLTHNDRSPLFPLHHGRSCTLGEAEMASENLVLKQTNAPSARARPIGTSPWHHQAAECTSRELPLHCPTNDVEGYWVHTTCSSVGRGSCGGQQGEKSRRRNGASTSIN</sequence>
<organism evidence="2 3">
    <name type="scientific">Phyllosticta citrichinensis</name>
    <dbReference type="NCBI Taxonomy" id="1130410"/>
    <lineage>
        <taxon>Eukaryota</taxon>
        <taxon>Fungi</taxon>
        <taxon>Dikarya</taxon>
        <taxon>Ascomycota</taxon>
        <taxon>Pezizomycotina</taxon>
        <taxon>Dothideomycetes</taxon>
        <taxon>Dothideomycetes incertae sedis</taxon>
        <taxon>Botryosphaeriales</taxon>
        <taxon>Phyllostictaceae</taxon>
        <taxon>Phyllosticta</taxon>
    </lineage>
</organism>
<evidence type="ECO:0000313" key="3">
    <source>
        <dbReference type="Proteomes" id="UP001456524"/>
    </source>
</evidence>
<dbReference type="Proteomes" id="UP001456524">
    <property type="component" value="Unassembled WGS sequence"/>
</dbReference>
<evidence type="ECO:0000256" key="1">
    <source>
        <dbReference type="SAM" id="MobiDB-lite"/>
    </source>
</evidence>
<proteinExistence type="predicted"/>
<reference evidence="2 3" key="1">
    <citation type="journal article" date="2022" name="G3 (Bethesda)">
        <title>Enemy or ally: a genomic approach to elucidate the lifestyle of Phyllosticta citrichinaensis.</title>
        <authorList>
            <person name="Buijs V.A."/>
            <person name="Groenewald J.Z."/>
            <person name="Haridas S."/>
            <person name="LaButti K.M."/>
            <person name="Lipzen A."/>
            <person name="Martin F.M."/>
            <person name="Barry K."/>
            <person name="Grigoriev I.V."/>
            <person name="Crous P.W."/>
            <person name="Seidl M.F."/>
        </authorList>
    </citation>
    <scope>NUCLEOTIDE SEQUENCE [LARGE SCALE GENOMIC DNA]</scope>
    <source>
        <strain evidence="2 3">CBS 129764</strain>
    </source>
</reference>
<keyword evidence="3" id="KW-1185">Reference proteome</keyword>
<accession>A0ABR1Y2M3</accession>